<dbReference type="GO" id="GO:0051539">
    <property type="term" value="F:4 iron, 4 sulfur cluster binding"/>
    <property type="evidence" value="ECO:0007669"/>
    <property type="project" value="InterPro"/>
</dbReference>
<dbReference type="InterPro" id="IPR017896">
    <property type="entry name" value="4Fe4S_Fe-S-bd"/>
</dbReference>
<evidence type="ECO:0000256" key="2">
    <source>
        <dbReference type="ARBA" id="ARBA00023004"/>
    </source>
</evidence>
<dbReference type="InterPro" id="IPR017900">
    <property type="entry name" value="4Fe4S_Fe_S_CS"/>
</dbReference>
<sequence length="354" mass="37097">MTLVNFMPLDRSHPVALELLRSNLEEAARRAAAEDVRLIVPASATDVIAALPEGSYVTADDSFGFVYANDTAAARVLVGEKPLPSAVSGTTEGCDPLVSGESWLRGDERKVVYVGDARVESAALTTVGELLGAASVSADDVKAVYLGYPMSTCVAPAHFGDGVTLSCDDVRVIGAGDCAVDAVREILDGFHRECCGRCVFGNEGGHQLCAILADACAGKGQSADLDLVRDLAPTMSEQALCEVGQRMASVAAQALDLFGDEFEAHVSRHQCPAGKCRALVTYHILVSRCTGCGECLDACEEDAIEGKAGFVHVIDQRACVHCGKCLDACPKGAVVTAGLKKPKTPPHPIPCRVH</sequence>
<evidence type="ECO:0000259" key="4">
    <source>
        <dbReference type="PROSITE" id="PS51379"/>
    </source>
</evidence>
<dbReference type="GO" id="GO:0046872">
    <property type="term" value="F:metal ion binding"/>
    <property type="evidence" value="ECO:0007669"/>
    <property type="project" value="UniProtKB-KW"/>
</dbReference>
<dbReference type="OrthoDB" id="9805533at2"/>
<dbReference type="PANTHER" id="PTHR43578">
    <property type="entry name" value="NADH-QUINONE OXIDOREDUCTASE SUBUNIT F"/>
    <property type="match status" value="1"/>
</dbReference>
<keyword evidence="2" id="KW-0408">Iron</keyword>
<keyword evidence="3" id="KW-0411">Iron-sulfur</keyword>
<feature type="domain" description="4Fe-4S ferredoxin-type" evidence="4">
    <location>
        <begin position="310"/>
        <end position="339"/>
    </location>
</feature>
<evidence type="ECO:0000313" key="6">
    <source>
        <dbReference type="Proteomes" id="UP000054078"/>
    </source>
</evidence>
<dbReference type="EMBL" id="LOJF01000011">
    <property type="protein sequence ID" value="KUH57809.1"/>
    <property type="molecule type" value="Genomic_DNA"/>
</dbReference>
<dbReference type="Proteomes" id="UP000054078">
    <property type="component" value="Unassembled WGS sequence"/>
</dbReference>
<feature type="domain" description="4Fe-4S ferredoxin-type" evidence="4">
    <location>
        <begin position="280"/>
        <end position="309"/>
    </location>
</feature>
<dbReference type="STRING" id="1299998.AUL39_08940"/>
<dbReference type="SUPFAM" id="SSF54862">
    <property type="entry name" value="4Fe-4S ferredoxins"/>
    <property type="match status" value="1"/>
</dbReference>
<dbReference type="Gene3D" id="3.30.70.20">
    <property type="match status" value="1"/>
</dbReference>
<accession>A0A124EGL0</accession>
<dbReference type="SMART" id="SM00928">
    <property type="entry name" value="NADH_4Fe-4S"/>
    <property type="match status" value="1"/>
</dbReference>
<dbReference type="SUPFAM" id="SSF140490">
    <property type="entry name" value="Nqo1C-terminal domain-like"/>
    <property type="match status" value="1"/>
</dbReference>
<evidence type="ECO:0000256" key="3">
    <source>
        <dbReference type="ARBA" id="ARBA00023014"/>
    </source>
</evidence>
<proteinExistence type="predicted"/>
<gene>
    <name evidence="5" type="ORF">AUL39_08940</name>
</gene>
<keyword evidence="6" id="KW-1185">Reference proteome</keyword>
<evidence type="ECO:0000256" key="1">
    <source>
        <dbReference type="ARBA" id="ARBA00022723"/>
    </source>
</evidence>
<protein>
    <recommendedName>
        <fullName evidence="4">4Fe-4S ferredoxin-type domain-containing protein</fullName>
    </recommendedName>
</protein>
<keyword evidence="1" id="KW-0479">Metal-binding</keyword>
<dbReference type="PROSITE" id="PS00198">
    <property type="entry name" value="4FE4S_FER_1"/>
    <property type="match status" value="2"/>
</dbReference>
<dbReference type="AlphaFoldDB" id="A0A124EGL0"/>
<evidence type="ECO:0000313" key="5">
    <source>
        <dbReference type="EMBL" id="KUH57809.1"/>
    </source>
</evidence>
<dbReference type="PROSITE" id="PS51379">
    <property type="entry name" value="4FE4S_FER_2"/>
    <property type="match status" value="2"/>
</dbReference>
<dbReference type="Pfam" id="PF12838">
    <property type="entry name" value="Fer4_7"/>
    <property type="match status" value="1"/>
</dbReference>
<reference evidence="5 6" key="1">
    <citation type="submission" date="2015-12" db="EMBL/GenBank/DDBJ databases">
        <title>Draft Genome Sequence of Olsenella scatoligenes SK9K4T; a Producer of 3-Methylindole- (skatole) and 4-Methylphenol- (p-cresol) Isolated from Pig Feces.</title>
        <authorList>
            <person name="Li X."/>
            <person name="Borg B."/>
            <person name="Canibe N."/>
        </authorList>
    </citation>
    <scope>NUCLEOTIDE SEQUENCE [LARGE SCALE GENOMIC DNA]</scope>
    <source>
        <strain evidence="5 6">SK9K4</strain>
    </source>
</reference>
<dbReference type="Gene3D" id="1.20.1440.230">
    <property type="entry name" value="NADH-ubiquinone oxidoreductase 51kDa subunit, iron-sulphur binding domain"/>
    <property type="match status" value="1"/>
</dbReference>
<dbReference type="InterPro" id="IPR037207">
    <property type="entry name" value="Nuop51_4Fe4S-bd_sf"/>
</dbReference>
<organism evidence="5 6">
    <name type="scientific">Tractidigestivibacter scatoligenes</name>
    <name type="common">Olsenella scatoligenes</name>
    <dbReference type="NCBI Taxonomy" id="1299998"/>
    <lineage>
        <taxon>Bacteria</taxon>
        <taxon>Bacillati</taxon>
        <taxon>Actinomycetota</taxon>
        <taxon>Coriobacteriia</taxon>
        <taxon>Coriobacteriales</taxon>
        <taxon>Atopobiaceae</taxon>
        <taxon>Tractidigestivibacter</taxon>
    </lineage>
</organism>
<dbReference type="Pfam" id="PF10589">
    <property type="entry name" value="NADH_4Fe-4S"/>
    <property type="match status" value="1"/>
</dbReference>
<comment type="caution">
    <text evidence="5">The sequence shown here is derived from an EMBL/GenBank/DDBJ whole genome shotgun (WGS) entry which is preliminary data.</text>
</comment>
<dbReference type="PANTHER" id="PTHR43578:SF3">
    <property type="entry name" value="NADH-QUINONE OXIDOREDUCTASE SUBUNIT F"/>
    <property type="match status" value="1"/>
</dbReference>
<name>A0A124EGL0_TRASO</name>
<dbReference type="RefSeq" id="WP_059055487.1">
    <property type="nucleotide sequence ID" value="NZ_LOJF01000011.1"/>
</dbReference>
<dbReference type="InterPro" id="IPR019575">
    <property type="entry name" value="Nuop51_4Fe4S-bd"/>
</dbReference>